<comment type="caution">
    <text evidence="2">The sequence shown here is derived from an EMBL/GenBank/DDBJ whole genome shotgun (WGS) entry which is preliminary data.</text>
</comment>
<dbReference type="Pfam" id="PF07508">
    <property type="entry name" value="Recombinase"/>
    <property type="match status" value="1"/>
</dbReference>
<dbReference type="PANTHER" id="PTHR30461">
    <property type="entry name" value="DNA-INVERTASE FROM LAMBDOID PROPHAGE"/>
    <property type="match status" value="1"/>
</dbReference>
<proteinExistence type="predicted"/>
<dbReference type="InterPro" id="IPR050639">
    <property type="entry name" value="SSR_resolvase"/>
</dbReference>
<keyword evidence="3" id="KW-1185">Reference proteome</keyword>
<dbReference type="Proteomes" id="UP000032668">
    <property type="component" value="Unassembled WGS sequence"/>
</dbReference>
<protein>
    <submittedName>
        <fullName evidence="2">Resolvase</fullName>
    </submittedName>
</protein>
<dbReference type="PROSITE" id="PS51737">
    <property type="entry name" value="RECOMBINASE_DNA_BIND"/>
    <property type="match status" value="1"/>
</dbReference>
<dbReference type="GO" id="GO:0003677">
    <property type="term" value="F:DNA binding"/>
    <property type="evidence" value="ECO:0007669"/>
    <property type="project" value="InterPro"/>
</dbReference>
<dbReference type="Pfam" id="PF13408">
    <property type="entry name" value="Zn_ribbon_recom"/>
    <property type="match status" value="1"/>
</dbReference>
<dbReference type="AlphaFoldDB" id="A0A0D6PJS7"/>
<evidence type="ECO:0000313" key="3">
    <source>
        <dbReference type="Proteomes" id="UP000032668"/>
    </source>
</evidence>
<reference evidence="2 3" key="1">
    <citation type="submission" date="2012-11" db="EMBL/GenBank/DDBJ databases">
        <title>Whole genome sequence of Acidocella aminolytica 101 = DSM 11237.</title>
        <authorList>
            <person name="Azuma Y."/>
            <person name="Higashiura N."/>
            <person name="Hirakawa H."/>
            <person name="Matsushita K."/>
        </authorList>
    </citation>
    <scope>NUCLEOTIDE SEQUENCE [LARGE SCALE GENOMIC DNA]</scope>
    <source>
        <strain evidence="3">101 / DSM 11237</strain>
    </source>
</reference>
<evidence type="ECO:0000259" key="1">
    <source>
        <dbReference type="PROSITE" id="PS51737"/>
    </source>
</evidence>
<dbReference type="GO" id="GO:0000150">
    <property type="term" value="F:DNA strand exchange activity"/>
    <property type="evidence" value="ECO:0007669"/>
    <property type="project" value="InterPro"/>
</dbReference>
<accession>A0A0D6PJS7</accession>
<feature type="domain" description="Recombinase" evidence="1">
    <location>
        <begin position="33"/>
        <end position="166"/>
    </location>
</feature>
<sequence>MFDEYQSKENAKHTLRAMRENARQGFWNGSRAPFGYRAVEAEKRGQKVKKRLDIDPVQAEAVRLIFDLYLDGDGQSGGLGLKALVNRLNSQGMRTQSGAKFSCKFVHEVLTRPAYTGNHRFDVTEAKTGRKKPDEEMIAVKIPAIITASRFAAVQDKLRLNAPRVTAPRIVNSPCLLTSMAVCATCGGGMTLRTGKNGRYRYYTCASQARKGKTACKGRSIRMDLLDTLVMQHLAERLLTKERLGEVLGSLLAQYAANQNSDAARAESLRTAAREAEQKLHRMYAAIEDGIIELSDPTLKARLDALKARRDETKRLSEMADAPAGIAPHITEEMIDNFARGLQGRLLDGPVAMRKAYAQAIVDRIEVDDREIRIFGRKDKLLSQLMSEKPKLRSKVLSFGRQWRPQGDSNPCYRRERDVYKTVSV</sequence>
<dbReference type="STRING" id="1120923.SAMN02746095_01870"/>
<dbReference type="EMBL" id="BANC01000094">
    <property type="protein sequence ID" value="GAN81458.1"/>
    <property type="molecule type" value="Genomic_DNA"/>
</dbReference>
<name>A0A0D6PJS7_9PROT</name>
<dbReference type="PANTHER" id="PTHR30461:SF23">
    <property type="entry name" value="DNA RECOMBINASE-RELATED"/>
    <property type="match status" value="1"/>
</dbReference>
<organism evidence="2 3">
    <name type="scientific">Acidocella aminolytica 101 = DSM 11237</name>
    <dbReference type="NCBI Taxonomy" id="1120923"/>
    <lineage>
        <taxon>Bacteria</taxon>
        <taxon>Pseudomonadati</taxon>
        <taxon>Pseudomonadota</taxon>
        <taxon>Alphaproteobacteria</taxon>
        <taxon>Acetobacterales</taxon>
        <taxon>Acidocellaceae</taxon>
        <taxon>Acidocella</taxon>
    </lineage>
</organism>
<dbReference type="InterPro" id="IPR038109">
    <property type="entry name" value="DNA_bind_recomb_sf"/>
</dbReference>
<gene>
    <name evidence="2" type="ORF">Aam_096_017</name>
</gene>
<evidence type="ECO:0000313" key="2">
    <source>
        <dbReference type="EMBL" id="GAN81458.1"/>
    </source>
</evidence>
<dbReference type="Gene3D" id="3.90.1750.20">
    <property type="entry name" value="Putative Large Serine Recombinase, Chain B, Domain 2"/>
    <property type="match status" value="1"/>
</dbReference>
<dbReference type="InterPro" id="IPR025827">
    <property type="entry name" value="Zn_ribbon_recom_dom"/>
</dbReference>
<dbReference type="InterPro" id="IPR011109">
    <property type="entry name" value="DNA_bind_recombinase_dom"/>
</dbReference>